<dbReference type="EMBL" id="MFGC01000022">
    <property type="protein sequence ID" value="OGF27870.1"/>
    <property type="molecule type" value="Genomic_DNA"/>
</dbReference>
<reference evidence="1 2" key="1">
    <citation type="journal article" date="2016" name="Nat. Commun.">
        <title>Thousands of microbial genomes shed light on interconnected biogeochemical processes in an aquifer system.</title>
        <authorList>
            <person name="Anantharaman K."/>
            <person name="Brown C.T."/>
            <person name="Hug L.A."/>
            <person name="Sharon I."/>
            <person name="Castelle C.J."/>
            <person name="Probst A.J."/>
            <person name="Thomas B.C."/>
            <person name="Singh A."/>
            <person name="Wilkins M.J."/>
            <person name="Karaoz U."/>
            <person name="Brodie E.L."/>
            <person name="Williams K.H."/>
            <person name="Hubbard S.S."/>
            <person name="Banfield J.F."/>
        </authorList>
    </citation>
    <scope>NUCLEOTIDE SEQUENCE [LARGE SCALE GENOMIC DNA]</scope>
</reference>
<dbReference type="PIRSF" id="PIRSF035652">
    <property type="entry name" value="CHP02436"/>
    <property type="match status" value="1"/>
</dbReference>
<dbReference type="NCBIfam" id="TIGR02436">
    <property type="entry name" value="four helix bundle protein"/>
    <property type="match status" value="1"/>
</dbReference>
<comment type="caution">
    <text evidence="1">The sequence shown here is derived from an EMBL/GenBank/DDBJ whole genome shotgun (WGS) entry which is preliminary data.</text>
</comment>
<dbReference type="Gene3D" id="1.20.1440.60">
    <property type="entry name" value="23S rRNA-intervening sequence"/>
    <property type="match status" value="1"/>
</dbReference>
<dbReference type="InterPro" id="IPR012657">
    <property type="entry name" value="23S_rRNA-intervening_sequence"/>
</dbReference>
<dbReference type="InterPro" id="IPR036583">
    <property type="entry name" value="23S_rRNA_IVS_sf"/>
</dbReference>
<organism evidence="1 2">
    <name type="scientific">Candidatus Falkowbacteria bacterium RIFOXYA2_FULL_47_9</name>
    <dbReference type="NCBI Taxonomy" id="1797995"/>
    <lineage>
        <taxon>Bacteria</taxon>
        <taxon>Candidatus Falkowiibacteriota</taxon>
    </lineage>
</organism>
<dbReference type="PANTHER" id="PTHR38471">
    <property type="entry name" value="FOUR HELIX BUNDLE PROTEIN"/>
    <property type="match status" value="1"/>
</dbReference>
<name>A0A1F5SMF6_9BACT</name>
<evidence type="ECO:0000313" key="2">
    <source>
        <dbReference type="Proteomes" id="UP000178925"/>
    </source>
</evidence>
<accession>A0A1F5SMF6</accession>
<dbReference type="STRING" id="1797995.A2242_01225"/>
<sequence>MTNNINAQKHVYDLEERTAKFGETIIQFAKKIPVTLITQRLIPQIISSSTSVGANYCEADDAESPKDFKHKIGICKKEARETKYWLRIIATAVPELKSEARKHWQEAHELNLIFNAINNKLKNKNK</sequence>
<dbReference type="SUPFAM" id="SSF158446">
    <property type="entry name" value="IVS-encoded protein-like"/>
    <property type="match status" value="1"/>
</dbReference>
<protein>
    <submittedName>
        <fullName evidence="1">Four helix bundle protein</fullName>
    </submittedName>
</protein>
<dbReference type="AlphaFoldDB" id="A0A1F5SMF6"/>
<proteinExistence type="predicted"/>
<dbReference type="Pfam" id="PF05635">
    <property type="entry name" value="23S_rRNA_IVP"/>
    <property type="match status" value="1"/>
</dbReference>
<gene>
    <name evidence="1" type="ORF">A2242_01225</name>
</gene>
<dbReference type="PANTHER" id="PTHR38471:SF2">
    <property type="entry name" value="FOUR HELIX BUNDLE PROTEIN"/>
    <property type="match status" value="1"/>
</dbReference>
<dbReference type="Proteomes" id="UP000178925">
    <property type="component" value="Unassembled WGS sequence"/>
</dbReference>
<evidence type="ECO:0000313" key="1">
    <source>
        <dbReference type="EMBL" id="OGF27870.1"/>
    </source>
</evidence>